<evidence type="ECO:0000313" key="1">
    <source>
        <dbReference type="EMBL" id="CAG8463836.1"/>
    </source>
</evidence>
<dbReference type="OrthoDB" id="2432017at2759"/>
<reference evidence="1" key="1">
    <citation type="submission" date="2021-06" db="EMBL/GenBank/DDBJ databases">
        <authorList>
            <person name="Kallberg Y."/>
            <person name="Tangrot J."/>
            <person name="Rosling A."/>
        </authorList>
    </citation>
    <scope>NUCLEOTIDE SEQUENCE</scope>
    <source>
        <strain evidence="1">CL551</strain>
    </source>
</reference>
<proteinExistence type="predicted"/>
<organism evidence="1 2">
    <name type="scientific">Acaulospora morrowiae</name>
    <dbReference type="NCBI Taxonomy" id="94023"/>
    <lineage>
        <taxon>Eukaryota</taxon>
        <taxon>Fungi</taxon>
        <taxon>Fungi incertae sedis</taxon>
        <taxon>Mucoromycota</taxon>
        <taxon>Glomeromycotina</taxon>
        <taxon>Glomeromycetes</taxon>
        <taxon>Diversisporales</taxon>
        <taxon>Acaulosporaceae</taxon>
        <taxon>Acaulospora</taxon>
    </lineage>
</organism>
<keyword evidence="2" id="KW-1185">Reference proteome</keyword>
<dbReference type="AlphaFoldDB" id="A0A9N8VXJ8"/>
<protein>
    <submittedName>
        <fullName evidence="1">14734_t:CDS:1</fullName>
    </submittedName>
</protein>
<dbReference type="EMBL" id="CAJVPV010000578">
    <property type="protein sequence ID" value="CAG8463836.1"/>
    <property type="molecule type" value="Genomic_DNA"/>
</dbReference>
<sequence length="201" mass="23084">MSEPSYFANNLKPKLSNTCANCVKHKKRCNACPRCIEQGKRPCSHIEPGTFKCKNCMNGNGKECFFQCDDCYKKNKHVERGQPFPKCNNCKIVTEGPPINFDIFKKDGKVYLRPIGSKNQEYEVSDETFEKAFELKYGYNHGRYMRYFLDYVANLESLVVNSFGPDYVMQELHEPGNATYMTIPSTSQIHDSNQAQHESDS</sequence>
<dbReference type="Proteomes" id="UP000789342">
    <property type="component" value="Unassembled WGS sequence"/>
</dbReference>
<name>A0A9N8VXJ8_9GLOM</name>
<comment type="caution">
    <text evidence="1">The sequence shown here is derived from an EMBL/GenBank/DDBJ whole genome shotgun (WGS) entry which is preliminary data.</text>
</comment>
<gene>
    <name evidence="1" type="ORF">AMORRO_LOCUS1531</name>
</gene>
<evidence type="ECO:0000313" key="2">
    <source>
        <dbReference type="Proteomes" id="UP000789342"/>
    </source>
</evidence>
<accession>A0A9N8VXJ8</accession>